<evidence type="ECO:0000259" key="4">
    <source>
        <dbReference type="PROSITE" id="PS51061"/>
    </source>
</evidence>
<dbReference type="Gene3D" id="3.30.160.60">
    <property type="entry name" value="Classic Zinc Finger"/>
    <property type="match status" value="1"/>
</dbReference>
<keyword evidence="5" id="KW-1185">Reference proteome</keyword>
<evidence type="ECO:0000259" key="3">
    <source>
        <dbReference type="PROSITE" id="PS50157"/>
    </source>
</evidence>
<dbReference type="SMART" id="SM00355">
    <property type="entry name" value="ZnF_C2H2"/>
    <property type="match status" value="2"/>
</dbReference>
<name>A0A6J3LWJ8_9PEZI</name>
<dbReference type="PROSITE" id="PS50157">
    <property type="entry name" value="ZINC_FINGER_C2H2_2"/>
    <property type="match status" value="2"/>
</dbReference>
<dbReference type="InterPro" id="IPR036236">
    <property type="entry name" value="Znf_C2H2_sf"/>
</dbReference>
<reference evidence="6" key="1">
    <citation type="submission" date="2020-01" db="EMBL/GenBank/DDBJ databases">
        <authorList>
            <consortium name="DOE Joint Genome Institute"/>
            <person name="Haridas S."/>
            <person name="Albert R."/>
            <person name="Binder M."/>
            <person name="Bloem J."/>
            <person name="Labutti K."/>
            <person name="Salamov A."/>
            <person name="Andreopoulos B."/>
            <person name="Baker S.E."/>
            <person name="Barry K."/>
            <person name="Bills G."/>
            <person name="Bluhm B.H."/>
            <person name="Cannon C."/>
            <person name="Castanera R."/>
            <person name="Culley D.E."/>
            <person name="Daum C."/>
            <person name="Ezra D."/>
            <person name="Gonzalez J.B."/>
            <person name="Henrissat B."/>
            <person name="Kuo A."/>
            <person name="Liang C."/>
            <person name="Lipzen A."/>
            <person name="Lutzoni F."/>
            <person name="Magnuson J."/>
            <person name="Mondo S."/>
            <person name="Nolan M."/>
            <person name="Ohm R."/>
            <person name="Pangilinan J."/>
            <person name="Park H.-J."/>
            <person name="Ramirez L."/>
            <person name="Alfaro M."/>
            <person name="Sun H."/>
            <person name="Tritt A."/>
            <person name="Yoshinaga Y."/>
            <person name="Zwiers L.-H."/>
            <person name="Turgeon B.G."/>
            <person name="Goodwin S.B."/>
            <person name="Spatafora J.W."/>
            <person name="Crous P.W."/>
            <person name="Grigoriev I.V."/>
        </authorList>
    </citation>
    <scope>NUCLEOTIDE SEQUENCE</scope>
    <source>
        <strain evidence="6">CBS 342.82</strain>
    </source>
</reference>
<feature type="domain" description="C2H2-type" evidence="3">
    <location>
        <begin position="537"/>
        <end position="565"/>
    </location>
</feature>
<accession>A0A6J3LWJ8</accession>
<proteinExistence type="predicted"/>
<dbReference type="CDD" id="cd00590">
    <property type="entry name" value="RRM_SF"/>
    <property type="match status" value="1"/>
</dbReference>
<dbReference type="GO" id="GO:0003676">
    <property type="term" value="F:nucleic acid binding"/>
    <property type="evidence" value="ECO:0007669"/>
    <property type="project" value="UniProtKB-UniRule"/>
</dbReference>
<dbReference type="Proteomes" id="UP000504637">
    <property type="component" value="Unplaced"/>
</dbReference>
<feature type="region of interest" description="Disordered" evidence="2">
    <location>
        <begin position="448"/>
        <end position="501"/>
    </location>
</feature>
<reference evidence="6" key="3">
    <citation type="submission" date="2025-08" db="UniProtKB">
        <authorList>
            <consortium name="RefSeq"/>
        </authorList>
    </citation>
    <scope>IDENTIFICATION</scope>
    <source>
        <strain evidence="6">CBS 342.82</strain>
    </source>
</reference>
<feature type="compositionally biased region" description="Polar residues" evidence="2">
    <location>
        <begin position="602"/>
        <end position="628"/>
    </location>
</feature>
<dbReference type="GeneID" id="54363523"/>
<keyword evidence="1" id="KW-0479">Metal-binding</keyword>
<dbReference type="Gene3D" id="3.30.70.330">
    <property type="match status" value="1"/>
</dbReference>
<dbReference type="SUPFAM" id="SSF54928">
    <property type="entry name" value="RNA-binding domain, RBD"/>
    <property type="match status" value="1"/>
</dbReference>
<protein>
    <recommendedName>
        <fullName evidence="7">C2H2-type domain-containing protein</fullName>
    </recommendedName>
</protein>
<dbReference type="GO" id="GO:0008270">
    <property type="term" value="F:zinc ion binding"/>
    <property type="evidence" value="ECO:0007669"/>
    <property type="project" value="UniProtKB-KW"/>
</dbReference>
<evidence type="ECO:0008006" key="7">
    <source>
        <dbReference type="Google" id="ProtNLM"/>
    </source>
</evidence>
<evidence type="ECO:0000313" key="5">
    <source>
        <dbReference type="Proteomes" id="UP000504637"/>
    </source>
</evidence>
<dbReference type="AlphaFoldDB" id="A0A6J3LWJ8"/>
<gene>
    <name evidence="6" type="ORF">K489DRAFT_383903</name>
</gene>
<feature type="region of interest" description="Disordered" evidence="2">
    <location>
        <begin position="574"/>
        <end position="643"/>
    </location>
</feature>
<dbReference type="SUPFAM" id="SSF57667">
    <property type="entry name" value="beta-beta-alpha zinc fingers"/>
    <property type="match status" value="1"/>
</dbReference>
<dbReference type="PROSITE" id="PS00028">
    <property type="entry name" value="ZINC_FINGER_C2H2_1"/>
    <property type="match status" value="2"/>
</dbReference>
<reference evidence="6" key="2">
    <citation type="submission" date="2020-04" db="EMBL/GenBank/DDBJ databases">
        <authorList>
            <consortium name="NCBI Genome Project"/>
        </authorList>
    </citation>
    <scope>NUCLEOTIDE SEQUENCE</scope>
    <source>
        <strain evidence="6">CBS 342.82</strain>
    </source>
</reference>
<dbReference type="InterPro" id="IPR012677">
    <property type="entry name" value="Nucleotide-bd_a/b_plait_sf"/>
</dbReference>
<dbReference type="InterPro" id="IPR013087">
    <property type="entry name" value="Znf_C2H2_type"/>
</dbReference>
<evidence type="ECO:0000313" key="6">
    <source>
        <dbReference type="RefSeq" id="XP_033456690.1"/>
    </source>
</evidence>
<dbReference type="InterPro" id="IPR035979">
    <property type="entry name" value="RBD_domain_sf"/>
</dbReference>
<sequence length="649" mass="70389">MAVPSWDMDENDMGAASASSAQNAQYYAYIGPPAGQGTQAPPADSSNQPIIDAGHASYMNPLQQYMPQTAVAGPQHSAHNPPIRLPTVQQLSQVLAAALTTHCGNDPLQSSSNLDVLAAQLAIQLHLMFENQQTSHEPPAPSTVHYGYSDADTDASWNAGLESGKSGEYFDALNEGIQRIKGESGGHVLSTPLAYEDRRLVHYLARQSNCSHATIGDGKLRRVLIWADAIVPTFTGNNRRRASSWSRRGTVGHYVVPNGIIIQHLPHDVTHHEVTDAFRVLGLPIPKRLQLADNVSSHHAEAEFDNADEVADVVAKLQGKTLREGDTLPLRFQYQRKPVEQRTNVEQHGLDLLGGNSIDVPVTGLASWSQDPVIYTATMPHSFNTEAGVSANGNANLPGVIGATNMVPTLQSPVFNFNATLQTPRTPFPSFSQSPQALYDQRSNNRPLNTARHLSVPSVLSKRPSSGASSDEGGHSEYLSATEGSAASGSGSSRRRRNPRIVNGYPCGKELCEQSFDTQGECTKHRRNHLPIDQRPFPCVYCSLAFLDSRDLRRHLKAGHKLDTATAVRVALNAKPRVQPPPDWDQPDSAGPTLRVPDDRISNNGASSPYTQGSYTPYNRSQEQSPTGVVNHADYPGMIPDSDAFSLEI</sequence>
<dbReference type="InterPro" id="IPR001374">
    <property type="entry name" value="R3H_dom"/>
</dbReference>
<organism evidence="6">
    <name type="scientific">Dissoconium aciculare CBS 342.82</name>
    <dbReference type="NCBI Taxonomy" id="1314786"/>
    <lineage>
        <taxon>Eukaryota</taxon>
        <taxon>Fungi</taxon>
        <taxon>Dikarya</taxon>
        <taxon>Ascomycota</taxon>
        <taxon>Pezizomycotina</taxon>
        <taxon>Dothideomycetes</taxon>
        <taxon>Dothideomycetidae</taxon>
        <taxon>Mycosphaerellales</taxon>
        <taxon>Dissoconiaceae</taxon>
        <taxon>Dissoconium</taxon>
    </lineage>
</organism>
<feature type="domain" description="R3H" evidence="4">
    <location>
        <begin position="167"/>
        <end position="229"/>
    </location>
</feature>
<dbReference type="RefSeq" id="XP_033456690.1">
    <property type="nucleotide sequence ID" value="XM_033605723.1"/>
</dbReference>
<dbReference type="OrthoDB" id="8922241at2759"/>
<evidence type="ECO:0000256" key="1">
    <source>
        <dbReference type="PROSITE-ProRule" id="PRU00042"/>
    </source>
</evidence>
<keyword evidence="1" id="KW-0862">Zinc</keyword>
<feature type="domain" description="C2H2-type" evidence="3">
    <location>
        <begin position="505"/>
        <end position="529"/>
    </location>
</feature>
<evidence type="ECO:0000256" key="2">
    <source>
        <dbReference type="SAM" id="MobiDB-lite"/>
    </source>
</evidence>
<dbReference type="PROSITE" id="PS51061">
    <property type="entry name" value="R3H"/>
    <property type="match status" value="1"/>
</dbReference>
<keyword evidence="1" id="KW-0863">Zinc-finger</keyword>